<organism evidence="4 5">
    <name type="scientific">Neolewinella xylanilytica</name>
    <dbReference type="NCBI Taxonomy" id="1514080"/>
    <lineage>
        <taxon>Bacteria</taxon>
        <taxon>Pseudomonadati</taxon>
        <taxon>Bacteroidota</taxon>
        <taxon>Saprospiria</taxon>
        <taxon>Saprospirales</taxon>
        <taxon>Lewinellaceae</taxon>
        <taxon>Neolewinella</taxon>
    </lineage>
</organism>
<dbReference type="GO" id="GO:0005737">
    <property type="term" value="C:cytoplasm"/>
    <property type="evidence" value="ECO:0007669"/>
    <property type="project" value="TreeGrafter"/>
</dbReference>
<dbReference type="CDD" id="cd04513">
    <property type="entry name" value="Glycosylasparaginase"/>
    <property type="match status" value="1"/>
</dbReference>
<comment type="caution">
    <text evidence="4">The sequence shown here is derived from an EMBL/GenBank/DDBJ whole genome shotgun (WGS) entry which is preliminary data.</text>
</comment>
<dbReference type="PANTHER" id="PTHR10188:SF6">
    <property type="entry name" value="N(4)-(BETA-N-ACETYLGLUCOSAMINYL)-L-ASPARAGINASE"/>
    <property type="match status" value="1"/>
</dbReference>
<dbReference type="OrthoDB" id="9780217at2"/>
<gene>
    <name evidence="4" type="ORF">CLV84_3636</name>
</gene>
<dbReference type="PROSITE" id="PS51318">
    <property type="entry name" value="TAT"/>
    <property type="match status" value="1"/>
</dbReference>
<dbReference type="PANTHER" id="PTHR10188">
    <property type="entry name" value="L-ASPARAGINASE"/>
    <property type="match status" value="1"/>
</dbReference>
<dbReference type="RefSeq" id="WP_104421118.1">
    <property type="nucleotide sequence ID" value="NZ_PTJC01000006.1"/>
</dbReference>
<evidence type="ECO:0000256" key="3">
    <source>
        <dbReference type="PIRSR" id="PIRSR600246-3"/>
    </source>
</evidence>
<feature type="site" description="Cleavage; by autolysis" evidence="3">
    <location>
        <begin position="193"/>
        <end position="194"/>
    </location>
</feature>
<feature type="binding site" evidence="2">
    <location>
        <begin position="245"/>
        <end position="248"/>
    </location>
    <ligand>
        <name>substrate</name>
    </ligand>
</feature>
<keyword evidence="5" id="KW-1185">Reference proteome</keyword>
<dbReference type="FunFam" id="3.60.20.30:FF:000005">
    <property type="entry name" value="N(4)-(Beta-N-acetylglucosaminyl)-L-asparaginase"/>
    <property type="match status" value="1"/>
</dbReference>
<evidence type="ECO:0000256" key="2">
    <source>
        <dbReference type="PIRSR" id="PIRSR600246-2"/>
    </source>
</evidence>
<dbReference type="PROSITE" id="PS51257">
    <property type="entry name" value="PROKAR_LIPOPROTEIN"/>
    <property type="match status" value="1"/>
</dbReference>
<evidence type="ECO:0000313" key="5">
    <source>
        <dbReference type="Proteomes" id="UP000237662"/>
    </source>
</evidence>
<name>A0A2S6I6D8_9BACT</name>
<dbReference type="InterPro" id="IPR000246">
    <property type="entry name" value="Peptidase_T2"/>
</dbReference>
<dbReference type="Proteomes" id="UP000237662">
    <property type="component" value="Unassembled WGS sequence"/>
</dbReference>
<evidence type="ECO:0000313" key="4">
    <source>
        <dbReference type="EMBL" id="PPK86700.1"/>
    </source>
</evidence>
<evidence type="ECO:0000256" key="1">
    <source>
        <dbReference type="PIRSR" id="PIRSR600246-1"/>
    </source>
</evidence>
<feature type="binding site" evidence="2">
    <location>
        <begin position="222"/>
        <end position="225"/>
    </location>
    <ligand>
        <name>substrate</name>
    </ligand>
</feature>
<dbReference type="SUPFAM" id="SSF56235">
    <property type="entry name" value="N-terminal nucleophile aminohydrolases (Ntn hydrolases)"/>
    <property type="match status" value="1"/>
</dbReference>
<feature type="active site" description="Nucleophile" evidence="1">
    <location>
        <position position="194"/>
    </location>
</feature>
<dbReference type="EMBL" id="PTJC01000006">
    <property type="protein sequence ID" value="PPK86700.1"/>
    <property type="molecule type" value="Genomic_DNA"/>
</dbReference>
<sequence length="336" mass="35687">MNTPRSSRRKFLTKVPLVAATPLLVACRDTINAQPAKASVAPPGGPVVIATWQHGMAANEAAWKVLEAGGSALDAAETGVRVTEADPEVRTVGLGGYPDRDGIVTLDAAIMDGGGDCGSVAALENILHPISVARRVMTETPHVMLVGAGARQFAIAEGFAPTELLTEASRKDYQKWLEEDGNYRPPINVENHDTIGLLTLDREGNVAAACTTSGAAYKYHGRVGDSPIVGAGLYADNEVGAATATGWGEAVIRACGSFLVVELMRQGHDPTEACRLAVERVIAKNPDWKDIQVGFIALHKDGRTGGYCIHPNFDYAVHDARGSRMELPESKVPRDE</sequence>
<dbReference type="AlphaFoldDB" id="A0A2S6I6D8"/>
<accession>A0A2S6I6D8</accession>
<protein>
    <submittedName>
        <fullName evidence="4">L-asparaginase/N4-(Beta-N-acetylglucosaminyl)-L-asparaginase</fullName>
    </submittedName>
</protein>
<proteinExistence type="predicted"/>
<reference evidence="4 5" key="1">
    <citation type="submission" date="2018-02" db="EMBL/GenBank/DDBJ databases">
        <title>Genomic Encyclopedia of Archaeal and Bacterial Type Strains, Phase II (KMG-II): from individual species to whole genera.</title>
        <authorList>
            <person name="Goeker M."/>
        </authorList>
    </citation>
    <scope>NUCLEOTIDE SEQUENCE [LARGE SCALE GENOMIC DNA]</scope>
    <source>
        <strain evidence="4 5">DSM 29526</strain>
    </source>
</reference>
<dbReference type="GO" id="GO:0016811">
    <property type="term" value="F:hydrolase activity, acting on carbon-nitrogen (but not peptide) bonds, in linear amides"/>
    <property type="evidence" value="ECO:0007669"/>
    <property type="project" value="UniProtKB-ARBA"/>
</dbReference>
<dbReference type="InterPro" id="IPR029055">
    <property type="entry name" value="Ntn_hydrolases_N"/>
</dbReference>
<dbReference type="InterPro" id="IPR006311">
    <property type="entry name" value="TAT_signal"/>
</dbReference>
<dbReference type="Pfam" id="PF01112">
    <property type="entry name" value="Asparaginase_2"/>
    <property type="match status" value="1"/>
</dbReference>
<dbReference type="Gene3D" id="3.60.20.30">
    <property type="entry name" value="(Glycosyl)asparaginase"/>
    <property type="match status" value="1"/>
</dbReference>